<dbReference type="Proteomes" id="UP000076420">
    <property type="component" value="Unassembled WGS sequence"/>
</dbReference>
<feature type="chain" id="PRO_5013084432" evidence="1">
    <location>
        <begin position="20"/>
        <end position="220"/>
    </location>
</feature>
<keyword evidence="1" id="KW-0732">Signal</keyword>
<dbReference type="Gene3D" id="2.40.128.590">
    <property type="entry name" value="CpcT/CpeT domain"/>
    <property type="match status" value="1"/>
</dbReference>
<proteinExistence type="predicted"/>
<dbReference type="KEGG" id="bgt:106079992"/>
<accession>A0A2C9MAL6</accession>
<dbReference type="VEuPathDB" id="VectorBase:BGLB040414"/>
<feature type="signal peptide" evidence="1">
    <location>
        <begin position="1"/>
        <end position="19"/>
    </location>
</feature>
<evidence type="ECO:0000313" key="3">
    <source>
        <dbReference type="Proteomes" id="UP000076420"/>
    </source>
</evidence>
<evidence type="ECO:0000313" key="2">
    <source>
        <dbReference type="EnsemblMetazoa" id="BGLB040414-PA"/>
    </source>
</evidence>
<reference evidence="2" key="1">
    <citation type="submission" date="2020-05" db="UniProtKB">
        <authorList>
            <consortium name="EnsemblMetazoa"/>
        </authorList>
    </citation>
    <scope>IDENTIFICATION</scope>
    <source>
        <strain evidence="2">BB02</strain>
    </source>
</reference>
<name>A0A2C9MAL6_BIOGL</name>
<dbReference type="OrthoDB" id="6046803at2759"/>
<protein>
    <submittedName>
        <fullName evidence="2">Uncharacterized protein</fullName>
    </submittedName>
</protein>
<sequence length="220" mass="25147">MKLTVFLVCSVLTVSVVSAGAPKPSKNLYRFLTVLSGYFVRHDVYNGESDHGESSHLWRPVCLEAFPDKLTFYYETTSDGKIVNQKLWIVDEDHDGVIHVQQLNLLGHKTYHPKELENADFNEIEFQDLSHPPDCDVLFYAADQNVFVGTIPNCPDNYFKEVPKFGVTFTCFSVSYHVCNAEFIRNHPKLPFINFKKYSYPLVPAMTAGAHFETPCLYHL</sequence>
<dbReference type="EnsemblMetazoa" id="BGLB040414-RA">
    <property type="protein sequence ID" value="BGLB040414-PA"/>
    <property type="gene ID" value="BGLB040414"/>
</dbReference>
<evidence type="ECO:0000256" key="1">
    <source>
        <dbReference type="SAM" id="SignalP"/>
    </source>
</evidence>
<gene>
    <name evidence="2" type="primary">106079992</name>
</gene>
<dbReference type="InterPro" id="IPR038672">
    <property type="entry name" value="CpcT/CpeT_sf"/>
</dbReference>
<organism evidence="2 3">
    <name type="scientific">Biomphalaria glabrata</name>
    <name type="common">Bloodfluke planorb</name>
    <name type="synonym">Freshwater snail</name>
    <dbReference type="NCBI Taxonomy" id="6526"/>
    <lineage>
        <taxon>Eukaryota</taxon>
        <taxon>Metazoa</taxon>
        <taxon>Spiralia</taxon>
        <taxon>Lophotrochozoa</taxon>
        <taxon>Mollusca</taxon>
        <taxon>Gastropoda</taxon>
        <taxon>Heterobranchia</taxon>
        <taxon>Euthyneura</taxon>
        <taxon>Panpulmonata</taxon>
        <taxon>Hygrophila</taxon>
        <taxon>Lymnaeoidea</taxon>
        <taxon>Planorbidae</taxon>
        <taxon>Biomphalaria</taxon>
    </lineage>
</organism>
<dbReference type="AlphaFoldDB" id="A0A2C9MAL6"/>
<dbReference type="VEuPathDB" id="VectorBase:BGLAX_049143"/>